<accession>A0A368G938</accession>
<evidence type="ECO:0000256" key="1">
    <source>
        <dbReference type="SAM" id="MobiDB-lite"/>
    </source>
</evidence>
<sequence length="235" mass="26404">MMTFPLCGLASSDHSHAIVELATRRDSLKEGRPKNNQLHRGFYATAAQRKTIREVRRPKLPRPIIAGDLDEDESGVCGYCEQKVSPTKTWIGCSSWMMTFPLCGLASSDHSHAMVELATRRDLLKEGRPKNTKKQLHRGFYATAAQRKTIREARRPKLPRPIIAGDLDEDESGVCGYSEQKVSPTKTWIGCSGSLLMKQWLKLAYHEGLMSTSSMNSQPEAKQQNRAKIPERSHI</sequence>
<dbReference type="EMBL" id="JOJR01000258">
    <property type="protein sequence ID" value="RCN40924.1"/>
    <property type="molecule type" value="Genomic_DNA"/>
</dbReference>
<dbReference type="Proteomes" id="UP000252519">
    <property type="component" value="Unassembled WGS sequence"/>
</dbReference>
<feature type="compositionally biased region" description="Polar residues" evidence="1">
    <location>
        <begin position="212"/>
        <end position="226"/>
    </location>
</feature>
<feature type="region of interest" description="Disordered" evidence="1">
    <location>
        <begin position="212"/>
        <end position="235"/>
    </location>
</feature>
<keyword evidence="3" id="KW-1185">Reference proteome</keyword>
<dbReference type="AlphaFoldDB" id="A0A368G938"/>
<gene>
    <name evidence="2" type="ORF">ANCCAN_13121</name>
</gene>
<evidence type="ECO:0000313" key="3">
    <source>
        <dbReference type="Proteomes" id="UP000252519"/>
    </source>
</evidence>
<comment type="caution">
    <text evidence="2">The sequence shown here is derived from an EMBL/GenBank/DDBJ whole genome shotgun (WGS) entry which is preliminary data.</text>
</comment>
<protein>
    <submittedName>
        <fullName evidence="2">Uncharacterized protein</fullName>
    </submittedName>
</protein>
<evidence type="ECO:0000313" key="2">
    <source>
        <dbReference type="EMBL" id="RCN40924.1"/>
    </source>
</evidence>
<reference evidence="2 3" key="1">
    <citation type="submission" date="2014-10" db="EMBL/GenBank/DDBJ databases">
        <title>Draft genome of the hookworm Ancylostoma caninum.</title>
        <authorList>
            <person name="Mitreva M."/>
        </authorList>
    </citation>
    <scope>NUCLEOTIDE SEQUENCE [LARGE SCALE GENOMIC DNA]</scope>
    <source>
        <strain evidence="2 3">Baltimore</strain>
    </source>
</reference>
<organism evidence="2 3">
    <name type="scientific">Ancylostoma caninum</name>
    <name type="common">Dog hookworm</name>
    <dbReference type="NCBI Taxonomy" id="29170"/>
    <lineage>
        <taxon>Eukaryota</taxon>
        <taxon>Metazoa</taxon>
        <taxon>Ecdysozoa</taxon>
        <taxon>Nematoda</taxon>
        <taxon>Chromadorea</taxon>
        <taxon>Rhabditida</taxon>
        <taxon>Rhabditina</taxon>
        <taxon>Rhabditomorpha</taxon>
        <taxon>Strongyloidea</taxon>
        <taxon>Ancylostomatidae</taxon>
        <taxon>Ancylostomatinae</taxon>
        <taxon>Ancylostoma</taxon>
    </lineage>
</organism>
<name>A0A368G938_ANCCA</name>
<proteinExistence type="predicted"/>